<keyword evidence="2" id="KW-1133">Transmembrane helix</keyword>
<dbReference type="InterPro" id="IPR005024">
    <property type="entry name" value="Snf7_fam"/>
</dbReference>
<proteinExistence type="predicted"/>
<keyword evidence="4" id="KW-1185">Reference proteome</keyword>
<dbReference type="PANTHER" id="PTHR46477">
    <property type="entry name" value="CYSTEINE/HISTIDINE-RICH C1 DOMAIN FAMILY PROTEIN"/>
    <property type="match status" value="1"/>
</dbReference>
<keyword evidence="2" id="KW-0812">Transmembrane</keyword>
<dbReference type="EMBL" id="JACMSC010000012">
    <property type="protein sequence ID" value="KAG6497392.1"/>
    <property type="molecule type" value="Genomic_DNA"/>
</dbReference>
<dbReference type="Gene3D" id="6.10.140.1230">
    <property type="match status" value="1"/>
</dbReference>
<dbReference type="InterPro" id="IPR046349">
    <property type="entry name" value="C1-like_sf"/>
</dbReference>
<organism evidence="3 4">
    <name type="scientific">Zingiber officinale</name>
    <name type="common">Ginger</name>
    <name type="synonym">Amomum zingiber</name>
    <dbReference type="NCBI Taxonomy" id="94328"/>
    <lineage>
        <taxon>Eukaryota</taxon>
        <taxon>Viridiplantae</taxon>
        <taxon>Streptophyta</taxon>
        <taxon>Embryophyta</taxon>
        <taxon>Tracheophyta</taxon>
        <taxon>Spermatophyta</taxon>
        <taxon>Magnoliopsida</taxon>
        <taxon>Liliopsida</taxon>
        <taxon>Zingiberales</taxon>
        <taxon>Zingiberaceae</taxon>
        <taxon>Zingiber</taxon>
    </lineage>
</organism>
<evidence type="ECO:0000313" key="4">
    <source>
        <dbReference type="Proteomes" id="UP000734854"/>
    </source>
</evidence>
<evidence type="ECO:0000313" key="3">
    <source>
        <dbReference type="EMBL" id="KAG6497392.1"/>
    </source>
</evidence>
<dbReference type="SUPFAM" id="SSF57889">
    <property type="entry name" value="Cysteine-rich domain"/>
    <property type="match status" value="1"/>
</dbReference>
<keyword evidence="1" id="KW-0175">Coiled coil</keyword>
<dbReference type="Pfam" id="PF03357">
    <property type="entry name" value="Snf7"/>
    <property type="match status" value="1"/>
</dbReference>
<keyword evidence="2" id="KW-0472">Membrane</keyword>
<reference evidence="3 4" key="1">
    <citation type="submission" date="2020-08" db="EMBL/GenBank/DDBJ databases">
        <title>Plant Genome Project.</title>
        <authorList>
            <person name="Zhang R.-G."/>
        </authorList>
    </citation>
    <scope>NUCLEOTIDE SEQUENCE [LARGE SCALE GENOMIC DNA]</scope>
    <source>
        <tissue evidence="3">Rhizome</tissue>
    </source>
</reference>
<gene>
    <name evidence="3" type="ORF">ZIOFF_045291</name>
</gene>
<feature type="transmembrane region" description="Helical" evidence="2">
    <location>
        <begin position="213"/>
        <end position="238"/>
    </location>
</feature>
<sequence>MARLICDHHHHHDLLLSADEIEPFHCYGCWEKGLGARYACVERCGHVLHKYCANPREILTHPFFPDCTFHFLEVSKPNRRCDACGGDVNGYVYHCFEQGWDLHPCCAYLKHRKLVETEEGDGSMLLTLHRRERSECFVCGKKRLNRNARSWTYVSECGKYHFHVACMKKEAIEAADEGRGQEIEKLANKLSVAGRSRSAKASKFAKIAKIVKIAIGFVMAAVVGDPSTLLISVMTTLFKLLRENKRMLDKSIRDIERERQGLQAQEKKLIAEIRKTVKQGQMAAVKVMAKDLIRTRHQITKFYALKSQLQGVSLRIQTLKSTQAMGEAMKGVTKAMAQMNRQMNLPALQKIMQEFEMQNEKMEMVSEVMGDAIDDALEGDAEEEETEELVNQVLDEIGIDVNAELVKAPSTIVAKPEVVNKVAQVEAVGLGDNGIDDDLQARLQSSYEKSASYLKGFKEMTIQKEGQYFQPRLKLSANGLRMR</sequence>
<protein>
    <submittedName>
        <fullName evidence="3">Uncharacterized protein</fullName>
    </submittedName>
</protein>
<feature type="coiled-coil region" evidence="1">
    <location>
        <begin position="238"/>
        <end position="272"/>
    </location>
</feature>
<evidence type="ECO:0000256" key="2">
    <source>
        <dbReference type="SAM" id="Phobius"/>
    </source>
</evidence>
<accession>A0A8J5G2T4</accession>
<dbReference type="PANTHER" id="PTHR46477:SF3">
    <property type="entry name" value="CYSTEINE_HISTIDINE-RICH C1 DOMAIN FAMILY PROTEIN"/>
    <property type="match status" value="1"/>
</dbReference>
<dbReference type="GO" id="GO:0007034">
    <property type="term" value="P:vacuolar transport"/>
    <property type="evidence" value="ECO:0007669"/>
    <property type="project" value="InterPro"/>
</dbReference>
<dbReference type="AlphaFoldDB" id="A0A8J5G2T4"/>
<name>A0A8J5G2T4_ZINOF</name>
<dbReference type="Proteomes" id="UP000734854">
    <property type="component" value="Unassembled WGS sequence"/>
</dbReference>
<evidence type="ECO:0000256" key="1">
    <source>
        <dbReference type="SAM" id="Coils"/>
    </source>
</evidence>
<comment type="caution">
    <text evidence="3">The sequence shown here is derived from an EMBL/GenBank/DDBJ whole genome shotgun (WGS) entry which is preliminary data.</text>
</comment>